<keyword evidence="4" id="KW-1185">Reference proteome</keyword>
<dbReference type="Proteomes" id="UP000521872">
    <property type="component" value="Unassembled WGS sequence"/>
</dbReference>
<dbReference type="InterPro" id="IPR029045">
    <property type="entry name" value="ClpP/crotonase-like_dom_sf"/>
</dbReference>
<accession>A0A8H4QIU3</accession>
<name>A0A8H4QIU3_9AGAR</name>
<dbReference type="InterPro" id="IPR018376">
    <property type="entry name" value="Enoyl-CoA_hyd/isom_CS"/>
</dbReference>
<dbReference type="GO" id="GO:0005739">
    <property type="term" value="C:mitochondrion"/>
    <property type="evidence" value="ECO:0007669"/>
    <property type="project" value="TreeGrafter"/>
</dbReference>
<organism evidence="3 4">
    <name type="scientific">Agrocybe pediades</name>
    <dbReference type="NCBI Taxonomy" id="84607"/>
    <lineage>
        <taxon>Eukaryota</taxon>
        <taxon>Fungi</taxon>
        <taxon>Dikarya</taxon>
        <taxon>Basidiomycota</taxon>
        <taxon>Agaricomycotina</taxon>
        <taxon>Agaricomycetes</taxon>
        <taxon>Agaricomycetidae</taxon>
        <taxon>Agaricales</taxon>
        <taxon>Agaricineae</taxon>
        <taxon>Strophariaceae</taxon>
        <taxon>Agrocybe</taxon>
    </lineage>
</organism>
<evidence type="ECO:0000313" key="4">
    <source>
        <dbReference type="Proteomes" id="UP000521872"/>
    </source>
</evidence>
<dbReference type="GO" id="GO:0006635">
    <property type="term" value="P:fatty acid beta-oxidation"/>
    <property type="evidence" value="ECO:0007669"/>
    <property type="project" value="TreeGrafter"/>
</dbReference>
<comment type="similarity">
    <text evidence="1 2">Belongs to the enoyl-CoA hydratase/isomerase family.</text>
</comment>
<dbReference type="GO" id="GO:0003824">
    <property type="term" value="F:catalytic activity"/>
    <property type="evidence" value="ECO:0007669"/>
    <property type="project" value="InterPro"/>
</dbReference>
<dbReference type="Pfam" id="PF00378">
    <property type="entry name" value="ECH_1"/>
    <property type="match status" value="1"/>
</dbReference>
<dbReference type="SUPFAM" id="SSF52096">
    <property type="entry name" value="ClpP/crotonase"/>
    <property type="match status" value="1"/>
</dbReference>
<dbReference type="AlphaFoldDB" id="A0A8H4QIU3"/>
<protein>
    <recommendedName>
        <fullName evidence="5">Enoyl-CoA hydratase</fullName>
    </recommendedName>
</protein>
<dbReference type="EMBL" id="JAACJL010000057">
    <property type="protein sequence ID" value="KAF4611566.1"/>
    <property type="molecule type" value="Genomic_DNA"/>
</dbReference>
<proteinExistence type="inferred from homology"/>
<dbReference type="InterPro" id="IPR001753">
    <property type="entry name" value="Enoyl-CoA_hydra/iso"/>
</dbReference>
<evidence type="ECO:0000256" key="1">
    <source>
        <dbReference type="ARBA" id="ARBA00005254"/>
    </source>
</evidence>
<dbReference type="PANTHER" id="PTHR11941">
    <property type="entry name" value="ENOYL-COA HYDRATASE-RELATED"/>
    <property type="match status" value="1"/>
</dbReference>
<dbReference type="PANTHER" id="PTHR11941:SF158">
    <property type="entry name" value="ENOYL-COA HYDRATASE (AFU_ORTHOLOGUE AFUA_2G10650)"/>
    <property type="match status" value="1"/>
</dbReference>
<gene>
    <name evidence="3" type="ORF">D9613_004395</name>
</gene>
<evidence type="ECO:0000313" key="3">
    <source>
        <dbReference type="EMBL" id="KAF4611566.1"/>
    </source>
</evidence>
<dbReference type="CDD" id="cd06558">
    <property type="entry name" value="crotonase-like"/>
    <property type="match status" value="1"/>
</dbReference>
<reference evidence="3 4" key="1">
    <citation type="submission" date="2019-12" db="EMBL/GenBank/DDBJ databases">
        <authorList>
            <person name="Floudas D."/>
            <person name="Bentzer J."/>
            <person name="Ahren D."/>
            <person name="Johansson T."/>
            <person name="Persson P."/>
            <person name="Tunlid A."/>
        </authorList>
    </citation>
    <scope>NUCLEOTIDE SEQUENCE [LARGE SCALE GENOMIC DNA]</scope>
    <source>
        <strain evidence="3 4">CBS 102.39</strain>
    </source>
</reference>
<evidence type="ECO:0008006" key="5">
    <source>
        <dbReference type="Google" id="ProtNLM"/>
    </source>
</evidence>
<comment type="caution">
    <text evidence="3">The sequence shown here is derived from an EMBL/GenBank/DDBJ whole genome shotgun (WGS) entry which is preliminary data.</text>
</comment>
<evidence type="ECO:0000256" key="2">
    <source>
        <dbReference type="RuleBase" id="RU003707"/>
    </source>
</evidence>
<sequence length="138" mass="14895">MARRNELRIPYVAQLSSCHRLELAELRPAAALSVLLQVSISHKQISRSTLLSLWNSDKQSGTSNEESGVLDNPHGFGSISRRQSCVKPIIAAVNGGAYGGGLEMVLNCDLVVADEKAKFALPEVKRGVVAIQGGEFFF</sequence>
<dbReference type="Gene3D" id="3.90.226.10">
    <property type="entry name" value="2-enoyl-CoA Hydratase, Chain A, domain 1"/>
    <property type="match status" value="1"/>
</dbReference>
<dbReference type="PROSITE" id="PS00166">
    <property type="entry name" value="ENOYL_COA_HYDRATASE"/>
    <property type="match status" value="1"/>
</dbReference>